<gene>
    <name evidence="7" type="ORF">E1293_04525</name>
</gene>
<keyword evidence="6" id="KW-0627">Porphyrin biosynthesis</keyword>
<comment type="subunit">
    <text evidence="3">Homodimer.</text>
</comment>
<comment type="caution">
    <text evidence="7">The sequence shown here is derived from an EMBL/GenBank/DDBJ whole genome shotgun (WGS) entry which is preliminary data.</text>
</comment>
<dbReference type="Proteomes" id="UP000295578">
    <property type="component" value="Unassembled WGS sequence"/>
</dbReference>
<dbReference type="OrthoDB" id="9777553at2"/>
<evidence type="ECO:0000256" key="2">
    <source>
        <dbReference type="ARBA" id="ARBA00010644"/>
    </source>
</evidence>
<comment type="similarity">
    <text evidence="2">Belongs to the aerobic coproporphyrinogen-III oxidase family.</text>
</comment>
<proteinExistence type="inferred from homology"/>
<dbReference type="NCBIfam" id="NF003727">
    <property type="entry name" value="PRK05330.1"/>
    <property type="match status" value="1"/>
</dbReference>
<evidence type="ECO:0000313" key="7">
    <source>
        <dbReference type="EMBL" id="TDD89642.1"/>
    </source>
</evidence>
<dbReference type="EMBL" id="SMKY01000011">
    <property type="protein sequence ID" value="TDD89642.1"/>
    <property type="molecule type" value="Genomic_DNA"/>
</dbReference>
<dbReference type="InterPro" id="IPR036406">
    <property type="entry name" value="Coprogen_oxidase_aer_sf"/>
</dbReference>
<dbReference type="SUPFAM" id="SSF102886">
    <property type="entry name" value="Coproporphyrinogen III oxidase"/>
    <property type="match status" value="1"/>
</dbReference>
<dbReference type="GO" id="GO:0005737">
    <property type="term" value="C:cytoplasm"/>
    <property type="evidence" value="ECO:0007669"/>
    <property type="project" value="TreeGrafter"/>
</dbReference>
<dbReference type="InterPro" id="IPR001260">
    <property type="entry name" value="Coprogen_oxidase_aer"/>
</dbReference>
<dbReference type="Gene3D" id="3.40.1500.10">
    <property type="entry name" value="Coproporphyrinogen III oxidase, aerobic"/>
    <property type="match status" value="1"/>
</dbReference>
<organism evidence="7 8">
    <name type="scientific">Actinomadura darangshiensis</name>
    <dbReference type="NCBI Taxonomy" id="705336"/>
    <lineage>
        <taxon>Bacteria</taxon>
        <taxon>Bacillati</taxon>
        <taxon>Actinomycetota</taxon>
        <taxon>Actinomycetes</taxon>
        <taxon>Streptosporangiales</taxon>
        <taxon>Thermomonosporaceae</taxon>
        <taxon>Actinomadura</taxon>
    </lineage>
</organism>
<name>A0A4R5BZ36_9ACTN</name>
<dbReference type="GO" id="GO:0004109">
    <property type="term" value="F:coproporphyrinogen oxidase activity"/>
    <property type="evidence" value="ECO:0007669"/>
    <property type="project" value="UniProtKB-EC"/>
</dbReference>
<evidence type="ECO:0000256" key="4">
    <source>
        <dbReference type="ARBA" id="ARBA00012869"/>
    </source>
</evidence>
<evidence type="ECO:0000256" key="6">
    <source>
        <dbReference type="ARBA" id="ARBA00023244"/>
    </source>
</evidence>
<dbReference type="AlphaFoldDB" id="A0A4R5BZ36"/>
<accession>A0A4R5BZ36</accession>
<dbReference type="PRINTS" id="PR00073">
    <property type="entry name" value="COPRGNOXDASE"/>
</dbReference>
<keyword evidence="5 7" id="KW-0560">Oxidoreductase</keyword>
<dbReference type="GO" id="GO:0006782">
    <property type="term" value="P:protoporphyrinogen IX biosynthetic process"/>
    <property type="evidence" value="ECO:0007669"/>
    <property type="project" value="TreeGrafter"/>
</dbReference>
<dbReference type="PIRSF" id="PIRSF000166">
    <property type="entry name" value="Coproporphyri_ox"/>
    <property type="match status" value="1"/>
</dbReference>
<evidence type="ECO:0000256" key="3">
    <source>
        <dbReference type="ARBA" id="ARBA00011738"/>
    </source>
</evidence>
<protein>
    <recommendedName>
        <fullName evidence="4">coproporphyrinogen oxidase</fullName>
        <ecNumber evidence="4">1.3.3.3</ecNumber>
    </recommendedName>
</protein>
<reference evidence="7 8" key="1">
    <citation type="submission" date="2019-03" db="EMBL/GenBank/DDBJ databases">
        <title>Draft genome sequences of novel Actinobacteria.</title>
        <authorList>
            <person name="Sahin N."/>
            <person name="Ay H."/>
            <person name="Saygin H."/>
        </authorList>
    </citation>
    <scope>NUCLEOTIDE SEQUENCE [LARGE SCALE GENOMIC DNA]</scope>
    <source>
        <strain evidence="7 8">DSM 45941</strain>
    </source>
</reference>
<evidence type="ECO:0000313" key="8">
    <source>
        <dbReference type="Proteomes" id="UP000295578"/>
    </source>
</evidence>
<keyword evidence="8" id="KW-1185">Reference proteome</keyword>
<evidence type="ECO:0000256" key="1">
    <source>
        <dbReference type="ARBA" id="ARBA00005168"/>
    </source>
</evidence>
<sequence length="291" mass="32301">MTGHQRRLVAEFEDLDPGGRFARHPWRSPGLGHGEARTLEDGGVFERAAVNVSVLRSRDLHPVAAPGPELAGREYSAASISMVLHAVNPYVPSFHANFRYFEVSDADGEWWLGGGMDMTPSYGFETDAESFHKAIKRCCDEHEIGAYQEWKKNCDEYFYVKHRGEMRGVGGVFFDHLTGSGADRTALAAFTGGALTAISEAYLPIVRRRMGTPYGDAQRNWQLARRGRYVEFNLVYDIGTTFGLNTGVDADNVLASLPPVVRWSRGVVPEPGSAEERLSSFLQPRDWAGDR</sequence>
<dbReference type="Pfam" id="PF01218">
    <property type="entry name" value="Coprogen_oxidas"/>
    <property type="match status" value="1"/>
</dbReference>
<dbReference type="PANTHER" id="PTHR10755:SF0">
    <property type="entry name" value="OXYGEN-DEPENDENT COPROPORPHYRINOGEN-III OXIDASE, MITOCHONDRIAL"/>
    <property type="match status" value="1"/>
</dbReference>
<dbReference type="EC" id="1.3.3.3" evidence="4"/>
<comment type="pathway">
    <text evidence="1">Porphyrin-containing compound metabolism; protoporphyrin-IX biosynthesis; protoporphyrinogen-IX from coproporphyrinogen-III (O2 route): step 1/1.</text>
</comment>
<dbReference type="PANTHER" id="PTHR10755">
    <property type="entry name" value="COPROPORPHYRINOGEN III OXIDASE, MITOCHONDRIAL"/>
    <property type="match status" value="1"/>
</dbReference>
<evidence type="ECO:0000256" key="5">
    <source>
        <dbReference type="ARBA" id="ARBA00023002"/>
    </source>
</evidence>